<dbReference type="InterPro" id="IPR008952">
    <property type="entry name" value="Tetraspanin_EC2_sf"/>
</dbReference>
<dbReference type="PANTHER" id="PTHR19282">
    <property type="entry name" value="TETRASPANIN"/>
    <property type="match status" value="1"/>
</dbReference>
<sequence>MERDTQTWTKVWIFYSCSVSEIIAFVLIGFGGWYLVNLPYDEVNLYWTIKIASIMNIVIGLVTIVVSSVGCFSTIVKSKLVYKTFAALVMVNGLLMMGFGIYLVVTSAKKYDRKLKMDLEKMLIMKFRGYFHNWEDSNYVDNFQTYYKCCGLYKPDYWQVAPPRSCYRSGSLHKKGCVEAFSTISPVMLALGIVLIVFAISDIALAILVVYFAKNVRQDAQNYPYFNNPEQEVQPTDISYPRGQYNIPSTYRTHQ</sequence>
<reference evidence="6" key="1">
    <citation type="submission" date="2022-01" db="EMBL/GenBank/DDBJ databases">
        <authorList>
            <person name="King R."/>
        </authorList>
    </citation>
    <scope>NUCLEOTIDE SEQUENCE</scope>
</reference>
<dbReference type="GO" id="GO:0016020">
    <property type="term" value="C:membrane"/>
    <property type="evidence" value="ECO:0007669"/>
    <property type="project" value="UniProtKB-SubCell"/>
</dbReference>
<organism evidence="6 7">
    <name type="scientific">Ceutorhynchus assimilis</name>
    <name type="common">cabbage seed weevil</name>
    <dbReference type="NCBI Taxonomy" id="467358"/>
    <lineage>
        <taxon>Eukaryota</taxon>
        <taxon>Metazoa</taxon>
        <taxon>Ecdysozoa</taxon>
        <taxon>Arthropoda</taxon>
        <taxon>Hexapoda</taxon>
        <taxon>Insecta</taxon>
        <taxon>Pterygota</taxon>
        <taxon>Neoptera</taxon>
        <taxon>Endopterygota</taxon>
        <taxon>Coleoptera</taxon>
        <taxon>Polyphaga</taxon>
        <taxon>Cucujiformia</taxon>
        <taxon>Curculionidae</taxon>
        <taxon>Ceutorhynchinae</taxon>
        <taxon>Ceutorhynchus</taxon>
    </lineage>
</organism>
<protein>
    <recommendedName>
        <fullName evidence="8">Tetraspanin</fullName>
    </recommendedName>
</protein>
<dbReference type="Pfam" id="PF00335">
    <property type="entry name" value="Tetraspanin"/>
    <property type="match status" value="1"/>
</dbReference>
<name>A0A9P0GMM6_9CUCU</name>
<proteinExistence type="predicted"/>
<evidence type="ECO:0000256" key="5">
    <source>
        <dbReference type="SAM" id="Phobius"/>
    </source>
</evidence>
<dbReference type="AlphaFoldDB" id="A0A9P0GMM6"/>
<dbReference type="Gene3D" id="1.10.1450.10">
    <property type="entry name" value="Tetraspanin"/>
    <property type="match status" value="1"/>
</dbReference>
<dbReference type="InterPro" id="IPR018499">
    <property type="entry name" value="Tetraspanin/Peripherin"/>
</dbReference>
<gene>
    <name evidence="6" type="ORF">CEUTPL_LOCUS7052</name>
</gene>
<keyword evidence="2 5" id="KW-0812">Transmembrane</keyword>
<evidence type="ECO:0008006" key="8">
    <source>
        <dbReference type="Google" id="ProtNLM"/>
    </source>
</evidence>
<feature type="transmembrane region" description="Helical" evidence="5">
    <location>
        <begin position="84"/>
        <end position="105"/>
    </location>
</feature>
<dbReference type="SUPFAM" id="SSF48652">
    <property type="entry name" value="Tetraspanin"/>
    <property type="match status" value="1"/>
</dbReference>
<feature type="transmembrane region" description="Helical" evidence="5">
    <location>
        <begin position="47"/>
        <end position="72"/>
    </location>
</feature>
<evidence type="ECO:0000256" key="1">
    <source>
        <dbReference type="ARBA" id="ARBA00004141"/>
    </source>
</evidence>
<keyword evidence="7" id="KW-1185">Reference proteome</keyword>
<evidence type="ECO:0000256" key="4">
    <source>
        <dbReference type="ARBA" id="ARBA00023136"/>
    </source>
</evidence>
<evidence type="ECO:0000256" key="3">
    <source>
        <dbReference type="ARBA" id="ARBA00022989"/>
    </source>
</evidence>
<dbReference type="Proteomes" id="UP001152799">
    <property type="component" value="Chromosome 3"/>
</dbReference>
<keyword evidence="3 5" id="KW-1133">Transmembrane helix</keyword>
<dbReference type="CDD" id="cd03127">
    <property type="entry name" value="tetraspanin_LEL"/>
    <property type="match status" value="1"/>
</dbReference>
<evidence type="ECO:0000256" key="2">
    <source>
        <dbReference type="ARBA" id="ARBA00022692"/>
    </source>
</evidence>
<feature type="transmembrane region" description="Helical" evidence="5">
    <location>
        <begin position="12"/>
        <end position="35"/>
    </location>
</feature>
<evidence type="ECO:0000313" key="7">
    <source>
        <dbReference type="Proteomes" id="UP001152799"/>
    </source>
</evidence>
<keyword evidence="4 5" id="KW-0472">Membrane</keyword>
<feature type="transmembrane region" description="Helical" evidence="5">
    <location>
        <begin position="188"/>
        <end position="213"/>
    </location>
</feature>
<dbReference type="EMBL" id="OU892279">
    <property type="protein sequence ID" value="CAH1128295.1"/>
    <property type="molecule type" value="Genomic_DNA"/>
</dbReference>
<evidence type="ECO:0000313" key="6">
    <source>
        <dbReference type="EMBL" id="CAH1128295.1"/>
    </source>
</evidence>
<accession>A0A9P0GMM6</accession>
<comment type="subcellular location">
    <subcellularLocation>
        <location evidence="1">Membrane</location>
        <topology evidence="1">Multi-pass membrane protein</topology>
    </subcellularLocation>
</comment>